<keyword evidence="1" id="KW-1133">Transmembrane helix</keyword>
<dbReference type="EMBL" id="HBUF01557257">
    <property type="protein sequence ID" value="CAG6760656.1"/>
    <property type="molecule type" value="Transcribed_RNA"/>
</dbReference>
<evidence type="ECO:0000313" key="2">
    <source>
        <dbReference type="EMBL" id="CAG6760656.1"/>
    </source>
</evidence>
<evidence type="ECO:0000256" key="1">
    <source>
        <dbReference type="SAM" id="Phobius"/>
    </source>
</evidence>
<name>A0A8D9AAL1_9HEMI</name>
<organism evidence="2">
    <name type="scientific">Cacopsylla melanoneura</name>
    <dbReference type="NCBI Taxonomy" id="428564"/>
    <lineage>
        <taxon>Eukaryota</taxon>
        <taxon>Metazoa</taxon>
        <taxon>Ecdysozoa</taxon>
        <taxon>Arthropoda</taxon>
        <taxon>Hexapoda</taxon>
        <taxon>Insecta</taxon>
        <taxon>Pterygota</taxon>
        <taxon>Neoptera</taxon>
        <taxon>Paraneoptera</taxon>
        <taxon>Hemiptera</taxon>
        <taxon>Sternorrhyncha</taxon>
        <taxon>Psylloidea</taxon>
        <taxon>Psyllidae</taxon>
        <taxon>Psyllinae</taxon>
        <taxon>Cacopsylla</taxon>
    </lineage>
</organism>
<dbReference type="AlphaFoldDB" id="A0A8D9AAL1"/>
<protein>
    <submittedName>
        <fullName evidence="2">Uncharacterized protein</fullName>
    </submittedName>
</protein>
<feature type="transmembrane region" description="Helical" evidence="1">
    <location>
        <begin position="46"/>
        <end position="65"/>
    </location>
</feature>
<accession>A0A8D9AAL1</accession>
<reference evidence="2" key="1">
    <citation type="submission" date="2021-05" db="EMBL/GenBank/DDBJ databases">
        <authorList>
            <person name="Alioto T."/>
            <person name="Alioto T."/>
            <person name="Gomez Garrido J."/>
        </authorList>
    </citation>
    <scope>NUCLEOTIDE SEQUENCE</scope>
</reference>
<sequence>MAFSIRIAHKIRWQPSTSFCLQSLVSSLYSIEICGVCKMTASFSALLRLLMGGFGGSILGINFFLHYVTASSEGNQVQKWNFYRRTKELILFKKYIPLPRPHSIIPPRSAHVDTLYPSNKPFPKNCFV</sequence>
<proteinExistence type="predicted"/>
<keyword evidence="1" id="KW-0812">Transmembrane</keyword>
<keyword evidence="1" id="KW-0472">Membrane</keyword>